<evidence type="ECO:0000256" key="5">
    <source>
        <dbReference type="ARBA" id="ARBA00023242"/>
    </source>
</evidence>
<evidence type="ECO:0000256" key="1">
    <source>
        <dbReference type="ARBA" id="ARBA00004123"/>
    </source>
</evidence>
<dbReference type="EMBL" id="JANJYI010000005">
    <property type="protein sequence ID" value="KAK2649910.1"/>
    <property type="molecule type" value="Genomic_DNA"/>
</dbReference>
<keyword evidence="3" id="KW-0238">DNA-binding</keyword>
<evidence type="ECO:0000313" key="9">
    <source>
        <dbReference type="Proteomes" id="UP001280121"/>
    </source>
</evidence>
<dbReference type="GO" id="GO:0003677">
    <property type="term" value="F:DNA binding"/>
    <property type="evidence" value="ECO:0007669"/>
    <property type="project" value="UniProtKB-KW"/>
</dbReference>
<gene>
    <name evidence="8" type="ORF">Ddye_017399</name>
</gene>
<evidence type="ECO:0000256" key="6">
    <source>
        <dbReference type="SAM" id="MobiDB-lite"/>
    </source>
</evidence>
<evidence type="ECO:0000259" key="7">
    <source>
        <dbReference type="PROSITE" id="PS51005"/>
    </source>
</evidence>
<keyword evidence="2" id="KW-0805">Transcription regulation</keyword>
<dbReference type="Pfam" id="PF02365">
    <property type="entry name" value="NAM"/>
    <property type="match status" value="1"/>
</dbReference>
<dbReference type="GO" id="GO:0005634">
    <property type="term" value="C:nucleus"/>
    <property type="evidence" value="ECO:0007669"/>
    <property type="project" value="UniProtKB-SubCell"/>
</dbReference>
<evidence type="ECO:0000256" key="2">
    <source>
        <dbReference type="ARBA" id="ARBA00023015"/>
    </source>
</evidence>
<evidence type="ECO:0000256" key="3">
    <source>
        <dbReference type="ARBA" id="ARBA00023125"/>
    </source>
</evidence>
<dbReference type="Proteomes" id="UP001280121">
    <property type="component" value="Unassembled WGS sequence"/>
</dbReference>
<dbReference type="SUPFAM" id="SSF101941">
    <property type="entry name" value="NAC domain"/>
    <property type="match status" value="1"/>
</dbReference>
<dbReference type="InterPro" id="IPR036093">
    <property type="entry name" value="NAC_dom_sf"/>
</dbReference>
<name>A0AAD9U8L8_9ROSI</name>
<dbReference type="PANTHER" id="PTHR31989">
    <property type="entry name" value="NAC DOMAIN-CONTAINING PROTEIN 82-RELATED"/>
    <property type="match status" value="1"/>
</dbReference>
<sequence>MDNDPGNRFCPTEEQIISHYIQGKMQGRHFPNVIHEINICNFDPWDLPELAAWQSNDPVWYFFSEPDFKYSNSKLVNRRTMAGYWKPTGNERTIRDMHGWEIGIKKNLVFYRASSSKKGTKTIWVMHEYHSHNARFYPKPFVLFRLKRKSDEDESDTCEGSTHQMASQQSQENHELPLGLQSILTDDKLDYSLPALQFLMFPIKSAQGGPLCSS</sequence>
<reference evidence="8" key="1">
    <citation type="journal article" date="2023" name="Plant J.">
        <title>Genome sequences and population genomics provide insights into the demographic history, inbreeding, and mutation load of two 'living fossil' tree species of Dipteronia.</title>
        <authorList>
            <person name="Feng Y."/>
            <person name="Comes H.P."/>
            <person name="Chen J."/>
            <person name="Zhu S."/>
            <person name="Lu R."/>
            <person name="Zhang X."/>
            <person name="Li P."/>
            <person name="Qiu J."/>
            <person name="Olsen K.M."/>
            <person name="Qiu Y."/>
        </authorList>
    </citation>
    <scope>NUCLEOTIDE SEQUENCE</scope>
    <source>
        <strain evidence="8">KIB01</strain>
    </source>
</reference>
<evidence type="ECO:0000256" key="4">
    <source>
        <dbReference type="ARBA" id="ARBA00023163"/>
    </source>
</evidence>
<dbReference type="AlphaFoldDB" id="A0AAD9U8L8"/>
<feature type="compositionally biased region" description="Polar residues" evidence="6">
    <location>
        <begin position="158"/>
        <end position="171"/>
    </location>
</feature>
<proteinExistence type="predicted"/>
<dbReference type="InterPro" id="IPR003441">
    <property type="entry name" value="NAC-dom"/>
</dbReference>
<evidence type="ECO:0000313" key="8">
    <source>
        <dbReference type="EMBL" id="KAK2649910.1"/>
    </source>
</evidence>
<comment type="caution">
    <text evidence="8">The sequence shown here is derived from an EMBL/GenBank/DDBJ whole genome shotgun (WGS) entry which is preliminary data.</text>
</comment>
<organism evidence="8 9">
    <name type="scientific">Dipteronia dyeriana</name>
    <dbReference type="NCBI Taxonomy" id="168575"/>
    <lineage>
        <taxon>Eukaryota</taxon>
        <taxon>Viridiplantae</taxon>
        <taxon>Streptophyta</taxon>
        <taxon>Embryophyta</taxon>
        <taxon>Tracheophyta</taxon>
        <taxon>Spermatophyta</taxon>
        <taxon>Magnoliopsida</taxon>
        <taxon>eudicotyledons</taxon>
        <taxon>Gunneridae</taxon>
        <taxon>Pentapetalae</taxon>
        <taxon>rosids</taxon>
        <taxon>malvids</taxon>
        <taxon>Sapindales</taxon>
        <taxon>Sapindaceae</taxon>
        <taxon>Hippocastanoideae</taxon>
        <taxon>Acereae</taxon>
        <taxon>Dipteronia</taxon>
    </lineage>
</organism>
<feature type="domain" description="NAC" evidence="7">
    <location>
        <begin position="3"/>
        <end position="149"/>
    </location>
</feature>
<protein>
    <recommendedName>
        <fullName evidence="7">NAC domain-containing protein</fullName>
    </recommendedName>
</protein>
<comment type="subcellular location">
    <subcellularLocation>
        <location evidence="1">Nucleus</location>
    </subcellularLocation>
</comment>
<dbReference type="Gene3D" id="2.170.150.80">
    <property type="entry name" value="NAC domain"/>
    <property type="match status" value="1"/>
</dbReference>
<keyword evidence="4" id="KW-0804">Transcription</keyword>
<dbReference type="GO" id="GO:0006355">
    <property type="term" value="P:regulation of DNA-templated transcription"/>
    <property type="evidence" value="ECO:0007669"/>
    <property type="project" value="InterPro"/>
</dbReference>
<keyword evidence="9" id="KW-1185">Reference proteome</keyword>
<dbReference type="PROSITE" id="PS51005">
    <property type="entry name" value="NAC"/>
    <property type="match status" value="1"/>
</dbReference>
<keyword evidence="5" id="KW-0539">Nucleus</keyword>
<accession>A0AAD9U8L8</accession>
<feature type="region of interest" description="Disordered" evidence="6">
    <location>
        <begin position="153"/>
        <end position="174"/>
    </location>
</feature>